<protein>
    <submittedName>
        <fullName evidence="3">Tetratricopeptide repeat protein</fullName>
    </submittedName>
</protein>
<dbReference type="Gene3D" id="1.25.40.10">
    <property type="entry name" value="Tetratricopeptide repeat domain"/>
    <property type="match status" value="3"/>
</dbReference>
<dbReference type="Pfam" id="PF13181">
    <property type="entry name" value="TPR_8"/>
    <property type="match status" value="2"/>
</dbReference>
<dbReference type="SMART" id="SM00028">
    <property type="entry name" value="TPR"/>
    <property type="match status" value="5"/>
</dbReference>
<dbReference type="InterPro" id="IPR011990">
    <property type="entry name" value="TPR-like_helical_dom_sf"/>
</dbReference>
<dbReference type="EMBL" id="PVTE01000053">
    <property type="protein sequence ID" value="PRY21118.1"/>
    <property type="molecule type" value="Genomic_DNA"/>
</dbReference>
<keyword evidence="1" id="KW-0802">TPR repeat</keyword>
<feature type="repeat" description="TPR" evidence="1">
    <location>
        <begin position="572"/>
        <end position="605"/>
    </location>
</feature>
<dbReference type="PANTHER" id="PTHR47691:SF3">
    <property type="entry name" value="HTH-TYPE TRANSCRIPTIONAL REGULATOR RV0890C-RELATED"/>
    <property type="match status" value="1"/>
</dbReference>
<dbReference type="InterPro" id="IPR027417">
    <property type="entry name" value="P-loop_NTPase"/>
</dbReference>
<reference evidence="3 4" key="1">
    <citation type="submission" date="2018-03" db="EMBL/GenBank/DDBJ databases">
        <title>Genomic Encyclopedia of Archaeal and Bacterial Type Strains, Phase II (KMG-II): from individual species to whole genera.</title>
        <authorList>
            <person name="Goeker M."/>
        </authorList>
    </citation>
    <scope>NUCLEOTIDE SEQUENCE [LARGE SCALE GENOMIC DNA]</scope>
    <source>
        <strain evidence="3 4">DSM 28354</strain>
    </source>
</reference>
<dbReference type="SUPFAM" id="SSF48452">
    <property type="entry name" value="TPR-like"/>
    <property type="match status" value="2"/>
</dbReference>
<dbReference type="InterPro" id="IPR002182">
    <property type="entry name" value="NB-ARC"/>
</dbReference>
<proteinExistence type="predicted"/>
<dbReference type="InterPro" id="IPR019734">
    <property type="entry name" value="TPR_rpt"/>
</dbReference>
<evidence type="ECO:0000313" key="3">
    <source>
        <dbReference type="EMBL" id="PRY21118.1"/>
    </source>
</evidence>
<sequence length="860" mass="98043">MSIQEIFRLVATCLSGTNINNIDNSKNVNTGNIFAGGNVHIGDINVNDNPIPKFLTGKPFKLKNIVGRIDDIEGLIEDLSDPNKSLLLVNGEGGIGKTTLLSHYWHGSTDEYNHLGWINAGDSLKSSLLSFAKRISKEYNPALSDETNLINLFEFLSTLDGISLLVIDNVDDEAEIKKYYKLLKSLTNFHVVITTRINKLYDLEIYKVQGLNFENAINLFKLHYKDVLEKDYLYIEKIFVAVGYNTLVIELLSKNLSVINKYRGEYKLEDLVKDLQHKGLLKIKTKNVETTYGSDELTSAKPQDVIKALYDINKLSDNENKLLTNLSLFPSENIGYEELVSIIQPSNFDDFHDDFSSLSDKGWIEYNSDTKSFKINPLIKVIILDKNKLHINAYCDKLINNLPANFQKLNHSQLYLTASISVNLIRAIDNKSKIIAHLCVDLSNYFKSVGDLDGAAKYIIIAKNIFYKLKDNSEYLSCIGSLGIIRHSQGNFKAAMINYEEAIKGYSNSQYNNSLYHQIRFNEHKGMLLYQEGKFKEALKIHLQDYEKIHKKNIDSDVHLLEEFAAINQNIAVIYQDMGEIEKAESSFEEMRVSFEKLIKIDPSSERFKLGYALAYSKIATINKYYGNMSVAIEYYENYYNIIKELYGSNSKNEDLANNLSRAADFLFRIYLDIGEVVKAKTYLKVFESISISIYENNPHAEFSKTGIALVYSRLGALAKKEKKWSQAVAHFKDYNKMCISLLEKNNRSVQFKNGVAISYRALGEVYNQIDSDDEAIDCFKLSIKYLTELCSAIESVEFLENLASSNLALGLTYKKLDRKEEAKVSLLEAYEIWKSLCDKYLIQKFCLNSEQVLMEIAKL</sequence>
<dbReference type="Proteomes" id="UP000238375">
    <property type="component" value="Unassembled WGS sequence"/>
</dbReference>
<dbReference type="Gene3D" id="3.40.50.300">
    <property type="entry name" value="P-loop containing nucleotide triphosphate hydrolases"/>
    <property type="match status" value="1"/>
</dbReference>
<dbReference type="Pfam" id="PF00931">
    <property type="entry name" value="NB-ARC"/>
    <property type="match status" value="1"/>
</dbReference>
<feature type="domain" description="NB-ARC" evidence="2">
    <location>
        <begin position="71"/>
        <end position="221"/>
    </location>
</feature>
<dbReference type="AlphaFoldDB" id="A0A2T0RIZ3"/>
<dbReference type="GO" id="GO:0043531">
    <property type="term" value="F:ADP binding"/>
    <property type="evidence" value="ECO:0007669"/>
    <property type="project" value="InterPro"/>
</dbReference>
<keyword evidence="4" id="KW-1185">Reference proteome</keyword>
<dbReference type="RefSeq" id="WP_146141567.1">
    <property type="nucleotide sequence ID" value="NZ_PVTE01000053.1"/>
</dbReference>
<gene>
    <name evidence="3" type="ORF">CLV58_1538</name>
</gene>
<dbReference type="OrthoDB" id="940757at2"/>
<dbReference type="SUPFAM" id="SSF52540">
    <property type="entry name" value="P-loop containing nucleoside triphosphate hydrolases"/>
    <property type="match status" value="1"/>
</dbReference>
<evidence type="ECO:0000256" key="1">
    <source>
        <dbReference type="PROSITE-ProRule" id="PRU00339"/>
    </source>
</evidence>
<evidence type="ECO:0000313" key="4">
    <source>
        <dbReference type="Proteomes" id="UP000238375"/>
    </source>
</evidence>
<dbReference type="PANTHER" id="PTHR47691">
    <property type="entry name" value="REGULATOR-RELATED"/>
    <property type="match status" value="1"/>
</dbReference>
<comment type="caution">
    <text evidence="3">The sequence shown here is derived from an EMBL/GenBank/DDBJ whole genome shotgun (WGS) entry which is preliminary data.</text>
</comment>
<accession>A0A2T0RIZ3</accession>
<name>A0A2T0RIZ3_9BACT</name>
<organism evidence="3 4">
    <name type="scientific">Spirosoma oryzae</name>
    <dbReference type="NCBI Taxonomy" id="1469603"/>
    <lineage>
        <taxon>Bacteria</taxon>
        <taxon>Pseudomonadati</taxon>
        <taxon>Bacteroidota</taxon>
        <taxon>Cytophagia</taxon>
        <taxon>Cytophagales</taxon>
        <taxon>Cytophagaceae</taxon>
        <taxon>Spirosoma</taxon>
    </lineage>
</organism>
<evidence type="ECO:0000259" key="2">
    <source>
        <dbReference type="Pfam" id="PF00931"/>
    </source>
</evidence>
<dbReference type="PROSITE" id="PS50005">
    <property type="entry name" value="TPR"/>
    <property type="match status" value="1"/>
</dbReference>